<dbReference type="GO" id="GO:0008270">
    <property type="term" value="F:zinc ion binding"/>
    <property type="evidence" value="ECO:0007669"/>
    <property type="project" value="InterPro"/>
</dbReference>
<gene>
    <name evidence="2" type="ORF">OV079_34295</name>
</gene>
<dbReference type="CDD" id="cd08267">
    <property type="entry name" value="MDR1"/>
    <property type="match status" value="1"/>
</dbReference>
<accession>A0A9X3EUI6</accession>
<evidence type="ECO:0000259" key="1">
    <source>
        <dbReference type="SMART" id="SM00829"/>
    </source>
</evidence>
<dbReference type="SMART" id="SM00829">
    <property type="entry name" value="PKS_ER"/>
    <property type="match status" value="1"/>
</dbReference>
<dbReference type="AlphaFoldDB" id="A0A9X3EUI6"/>
<dbReference type="Pfam" id="PF08240">
    <property type="entry name" value="ADH_N"/>
    <property type="match status" value="1"/>
</dbReference>
<dbReference type="SUPFAM" id="SSF50129">
    <property type="entry name" value="GroES-like"/>
    <property type="match status" value="1"/>
</dbReference>
<proteinExistence type="predicted"/>
<dbReference type="GO" id="GO:0016491">
    <property type="term" value="F:oxidoreductase activity"/>
    <property type="evidence" value="ECO:0007669"/>
    <property type="project" value="InterPro"/>
</dbReference>
<dbReference type="EMBL" id="JAPNKE010000002">
    <property type="protein sequence ID" value="MCY1010549.1"/>
    <property type="molecule type" value="Genomic_DNA"/>
</dbReference>
<dbReference type="InterPro" id="IPR011032">
    <property type="entry name" value="GroES-like_sf"/>
</dbReference>
<feature type="domain" description="Enoyl reductase (ER)" evidence="1">
    <location>
        <begin position="8"/>
        <end position="286"/>
    </location>
</feature>
<evidence type="ECO:0000313" key="2">
    <source>
        <dbReference type="EMBL" id="MCY1010549.1"/>
    </source>
</evidence>
<dbReference type="InterPro" id="IPR050700">
    <property type="entry name" value="YIM1/Zinc_Alcohol_DH_Fams"/>
</dbReference>
<dbReference type="InterPro" id="IPR013154">
    <property type="entry name" value="ADH-like_N"/>
</dbReference>
<organism evidence="2 3">
    <name type="scientific">Nannocystis pusilla</name>
    <dbReference type="NCBI Taxonomy" id="889268"/>
    <lineage>
        <taxon>Bacteria</taxon>
        <taxon>Pseudomonadati</taxon>
        <taxon>Myxococcota</taxon>
        <taxon>Polyangia</taxon>
        <taxon>Nannocystales</taxon>
        <taxon>Nannocystaceae</taxon>
        <taxon>Nannocystis</taxon>
    </lineage>
</organism>
<dbReference type="InterPro" id="IPR002364">
    <property type="entry name" value="Quin_OxRdtase/zeta-crystal_CS"/>
</dbReference>
<dbReference type="InterPro" id="IPR020843">
    <property type="entry name" value="ER"/>
</dbReference>
<evidence type="ECO:0000313" key="3">
    <source>
        <dbReference type="Proteomes" id="UP001150924"/>
    </source>
</evidence>
<reference evidence="2" key="1">
    <citation type="submission" date="2022-11" db="EMBL/GenBank/DDBJ databases">
        <title>Minimal conservation of predation-associated metabolite biosynthetic gene clusters underscores biosynthetic potential of Myxococcota including descriptions for ten novel species: Archangium lansinium sp. nov., Myxococcus landrumus sp. nov., Nannocystis bai.</title>
        <authorList>
            <person name="Ahearne A."/>
            <person name="Stevens C."/>
            <person name="Phillips K."/>
        </authorList>
    </citation>
    <scope>NUCLEOTIDE SEQUENCE</scope>
    <source>
        <strain evidence="2">Na p29</strain>
    </source>
</reference>
<dbReference type="Proteomes" id="UP001150924">
    <property type="component" value="Unassembled WGS sequence"/>
</dbReference>
<dbReference type="RefSeq" id="WP_267773557.1">
    <property type="nucleotide sequence ID" value="NZ_JAPNKE010000002.1"/>
</dbReference>
<dbReference type="Gene3D" id="3.90.180.10">
    <property type="entry name" value="Medium-chain alcohol dehydrogenases, catalytic domain"/>
    <property type="match status" value="1"/>
</dbReference>
<protein>
    <submittedName>
        <fullName evidence="2">NAD(P)-dependent alcohol dehydrogenase</fullName>
    </submittedName>
</protein>
<dbReference type="Pfam" id="PF13602">
    <property type="entry name" value="ADH_zinc_N_2"/>
    <property type="match status" value="1"/>
</dbReference>
<dbReference type="PANTHER" id="PTHR11695">
    <property type="entry name" value="ALCOHOL DEHYDROGENASE RELATED"/>
    <property type="match status" value="1"/>
</dbReference>
<sequence>MVQVQAIGVNPVDWKMRTRGPLRLAARLVGPRPPVVFGVDFAGVVTAVGEGARVQVGDRVVGGTNFARKQRGSYADAVVVRDDQVAVLPADFDMIVAGALPVAGVTAYMCVSEVGRLQAGQRALVLGASGGVGQLAVQFARYVGGSAVGVCSTRNVELVRSLGAAAVIDYTQGDPLAQARAHGPFHLVVDCAGGYAGAACRALLERSGRHVMIANESVGETLNVLVPPFASKSVLGRPTRPRLEAVVAAVASGAVKVRVEATLPLTQAERALERSRGGRLTGKLVLLP</sequence>
<dbReference type="InterPro" id="IPR036291">
    <property type="entry name" value="NAD(P)-bd_dom_sf"/>
</dbReference>
<dbReference type="PANTHER" id="PTHR11695:SF648">
    <property type="entry name" value="ZINC-BINDING OXIDOREDUCTASE"/>
    <property type="match status" value="1"/>
</dbReference>
<keyword evidence="3" id="KW-1185">Reference proteome</keyword>
<dbReference type="SUPFAM" id="SSF51735">
    <property type="entry name" value="NAD(P)-binding Rossmann-fold domains"/>
    <property type="match status" value="1"/>
</dbReference>
<name>A0A9X3EUI6_9BACT</name>
<comment type="caution">
    <text evidence="2">The sequence shown here is derived from an EMBL/GenBank/DDBJ whole genome shotgun (WGS) entry which is preliminary data.</text>
</comment>
<dbReference type="PROSITE" id="PS01162">
    <property type="entry name" value="QOR_ZETA_CRYSTAL"/>
    <property type="match status" value="1"/>
</dbReference>
<dbReference type="Gene3D" id="3.40.50.720">
    <property type="entry name" value="NAD(P)-binding Rossmann-like Domain"/>
    <property type="match status" value="1"/>
</dbReference>